<proteinExistence type="inferred from homology"/>
<reference evidence="17" key="1">
    <citation type="submission" date="2022-11" db="EMBL/GenBank/DDBJ databases">
        <title>Corynebacterium sp. isolated from Penguins.</title>
        <authorList>
            <person name="Sedlar K."/>
            <person name="Svec P."/>
        </authorList>
    </citation>
    <scope>NUCLEOTIDE SEQUENCE</scope>
    <source>
        <strain evidence="17">P5875</strain>
    </source>
</reference>
<keyword evidence="8" id="KW-0472">Membrane</keyword>
<dbReference type="EC" id="3.1.3.80" evidence="3"/>
<evidence type="ECO:0000256" key="2">
    <source>
        <dbReference type="ARBA" id="ARBA00008422"/>
    </source>
</evidence>
<dbReference type="Proteomes" id="UP001070238">
    <property type="component" value="Unassembled WGS sequence"/>
</dbReference>
<dbReference type="EMBL" id="JAPMKX010000001">
    <property type="protein sequence ID" value="MCX7537290.1"/>
    <property type="molecule type" value="Genomic_DNA"/>
</dbReference>
<feature type="chain" id="PRO_5040155268" description="Multiple inositol polyphosphate phosphatase 1" evidence="15">
    <location>
        <begin position="29"/>
        <end position="789"/>
    </location>
</feature>
<feature type="region of interest" description="Disordered" evidence="14">
    <location>
        <begin position="594"/>
        <end position="624"/>
    </location>
</feature>
<evidence type="ECO:0000256" key="12">
    <source>
        <dbReference type="ARBA" id="ARBA00043691"/>
    </source>
</evidence>
<evidence type="ECO:0000256" key="6">
    <source>
        <dbReference type="ARBA" id="ARBA00022729"/>
    </source>
</evidence>
<dbReference type="InterPro" id="IPR029033">
    <property type="entry name" value="His_PPase_superfam"/>
</dbReference>
<comment type="catalytic activity">
    <reaction evidence="11">
        <text>1D-myo-inositol 1,2,4,5,6-pentakisphosphate + H2O = 1D-myo-inositol 1,2,5,6-tetrakisphosphate + phosphate</text>
        <dbReference type="Rhea" id="RHEA:77115"/>
        <dbReference type="ChEBI" id="CHEBI:15377"/>
        <dbReference type="ChEBI" id="CHEBI:43474"/>
        <dbReference type="ChEBI" id="CHEBI:57798"/>
        <dbReference type="ChEBI" id="CHEBI:195535"/>
        <dbReference type="EC" id="3.1.3.62"/>
    </reaction>
    <physiologicalReaction direction="left-to-right" evidence="11">
        <dbReference type="Rhea" id="RHEA:77116"/>
    </physiologicalReaction>
</comment>
<dbReference type="PANTHER" id="PTHR20963">
    <property type="entry name" value="MULTIPLE INOSITOL POLYPHOSPHATE PHOSPHATASE-RELATED"/>
    <property type="match status" value="1"/>
</dbReference>
<dbReference type="InterPro" id="IPR059115">
    <property type="entry name" value="Rib"/>
</dbReference>
<sequence>MFRSPLRRRTTALLVAAATILGAGPAAADETTVPQYGFKNQYIPMGTPAEATTPPDGFEQVYTMVLGRHGSRGASSSSRFKNTMKYLRKAQDQPGALTPLGEQVLAEIDQILQMTRNLPANDHLTPPEEGGYGTLTTLGAREWQAIGQRNYERNRNFYTRIAAAGENDRLRYHSSPRGRSQFSGVNFAIGLHDSDAALDPLMGYDASAPVPIDTGVFGPDGEQTPQSKLMIEYKNKESLDYPAYKASQDLPDEKQAGEASHNDPAVISAAREILGHLYSPEYLATLDDEDAISQAHQFYSVNGYARLLTEEAGAPAEGWATEKYMTQRTAREMRYLYEVHDFYTFGPGREGSSDSYRIYDPLIRLMLKDVDDRANGASEVAGNFYFTHGETLGPVESYLQIPQANHPTPPGSFFDKDNAWNSSVTVPMAANIQWDAFRNKAGITLVRMLFNEKETPFGPKCQSIADGSPFYTLNELNACVPLDSVSDHSEARPAAIWAPGLSTKPVSVCEGEPLDPKAGITGLSDDATVEVVTPADTSTAGEKEQQVNVTVPGAETGKLTVPVSVVKCSTETSTTTVTSTSIVTEIADPVTVTETPEPVTSVTTEVPDPVTGTVTTTPSPVTTTVTTTREPVTVTVQPSPTTVTETQTLTPPTVTGTPATVPTTVTETTTVLTTTTVRPEPTTVTATPASATGTVTVTETVAPGTTTVTAEPTATATTTESPRPTDSVPAVTGIVAILRSILAVLTNLNLPTTLGGLSSGNNTGHLFLPKFNGGALEALLAAIRSWRNL</sequence>
<dbReference type="EC" id="3.1.3.62" evidence="4"/>
<dbReference type="SUPFAM" id="SSF53254">
    <property type="entry name" value="Phosphoglycerate mutase-like"/>
    <property type="match status" value="1"/>
</dbReference>
<name>A0A9Q4CBE5_9CORY</name>
<comment type="catalytic activity">
    <reaction evidence="10">
        <text>1D-myo-inositol 1,2,5,6-tetrakisphosphate + H2O = 1D-myo-inositol 1,2,6-trisphosphate + phosphate</text>
        <dbReference type="Rhea" id="RHEA:77119"/>
        <dbReference type="ChEBI" id="CHEBI:15377"/>
        <dbReference type="ChEBI" id="CHEBI:43474"/>
        <dbReference type="ChEBI" id="CHEBI:195535"/>
        <dbReference type="ChEBI" id="CHEBI:195537"/>
        <dbReference type="EC" id="3.1.3.62"/>
    </reaction>
    <physiologicalReaction direction="left-to-right" evidence="10">
        <dbReference type="Rhea" id="RHEA:77120"/>
    </physiologicalReaction>
</comment>
<feature type="signal peptide" evidence="15">
    <location>
        <begin position="1"/>
        <end position="28"/>
    </location>
</feature>
<dbReference type="GO" id="GO:0034417">
    <property type="term" value="F:bisphosphoglycerate 3-phosphatase activity"/>
    <property type="evidence" value="ECO:0007669"/>
    <property type="project" value="UniProtKB-EC"/>
</dbReference>
<comment type="similarity">
    <text evidence="2">Belongs to the histidine acid phosphatase family. MINPP1 subfamily.</text>
</comment>
<evidence type="ECO:0000259" key="16">
    <source>
        <dbReference type="Pfam" id="PF08428"/>
    </source>
</evidence>
<dbReference type="Gene3D" id="3.40.50.1240">
    <property type="entry name" value="Phosphoglycerate mutase-like"/>
    <property type="match status" value="1"/>
</dbReference>
<dbReference type="RefSeq" id="WP_267169003.1">
    <property type="nucleotide sequence ID" value="NZ_JAPMKX010000001.1"/>
</dbReference>
<evidence type="ECO:0000256" key="9">
    <source>
        <dbReference type="ARBA" id="ARBA00031642"/>
    </source>
</evidence>
<evidence type="ECO:0000256" key="7">
    <source>
        <dbReference type="ARBA" id="ARBA00022801"/>
    </source>
</evidence>
<evidence type="ECO:0000256" key="11">
    <source>
        <dbReference type="ARBA" id="ARBA00043671"/>
    </source>
</evidence>
<protein>
    <recommendedName>
        <fullName evidence="5">Multiple inositol polyphosphate phosphatase 1</fullName>
        <ecNumber evidence="4">3.1.3.62</ecNumber>
        <ecNumber evidence="3">3.1.3.80</ecNumber>
    </recommendedName>
    <alternativeName>
        <fullName evidence="9">2,3-bisphosphoglycerate 3-phosphatase</fullName>
    </alternativeName>
</protein>
<comment type="caution">
    <text evidence="17">The sequence shown here is derived from an EMBL/GenBank/DDBJ whole genome shotgun (WGS) entry which is preliminary data.</text>
</comment>
<dbReference type="PANTHER" id="PTHR20963:SF8">
    <property type="entry name" value="MULTIPLE INOSITOL POLYPHOSPHATE PHOSPHATASE 1"/>
    <property type="match status" value="1"/>
</dbReference>
<accession>A0A9Q4CBE5</accession>
<evidence type="ECO:0000313" key="17">
    <source>
        <dbReference type="EMBL" id="MCX7537290.1"/>
    </source>
</evidence>
<dbReference type="GO" id="GO:0016020">
    <property type="term" value="C:membrane"/>
    <property type="evidence" value="ECO:0007669"/>
    <property type="project" value="UniProtKB-SubCell"/>
</dbReference>
<evidence type="ECO:0000256" key="8">
    <source>
        <dbReference type="ARBA" id="ARBA00023136"/>
    </source>
</evidence>
<keyword evidence="6 15" id="KW-0732">Signal</keyword>
<feature type="region of interest" description="Disordered" evidence="14">
    <location>
        <begin position="637"/>
        <end position="661"/>
    </location>
</feature>
<comment type="catalytic activity">
    <reaction evidence="12">
        <text>1D-myo-inositol hexakisphosphate + H2O = 1D-myo-inositol 1,2,4,5,6-pentakisphosphate + phosphate</text>
        <dbReference type="Rhea" id="RHEA:16989"/>
        <dbReference type="ChEBI" id="CHEBI:15377"/>
        <dbReference type="ChEBI" id="CHEBI:43474"/>
        <dbReference type="ChEBI" id="CHEBI:57798"/>
        <dbReference type="ChEBI" id="CHEBI:58130"/>
        <dbReference type="EC" id="3.1.3.62"/>
    </reaction>
    <physiologicalReaction direction="left-to-right" evidence="12">
        <dbReference type="Rhea" id="RHEA:16990"/>
    </physiologicalReaction>
</comment>
<keyword evidence="7" id="KW-0378">Hydrolase</keyword>
<gene>
    <name evidence="17" type="ORF">OS123_01845</name>
</gene>
<evidence type="ECO:0000256" key="15">
    <source>
        <dbReference type="SAM" id="SignalP"/>
    </source>
</evidence>
<comment type="subcellular location">
    <subcellularLocation>
        <location evidence="1">Membrane</location>
    </subcellularLocation>
</comment>
<dbReference type="InterPro" id="IPR000560">
    <property type="entry name" value="His_Pase_clade-2"/>
</dbReference>
<feature type="domain" description="Rib" evidence="16">
    <location>
        <begin position="503"/>
        <end position="566"/>
    </location>
</feature>
<evidence type="ECO:0000256" key="1">
    <source>
        <dbReference type="ARBA" id="ARBA00004370"/>
    </source>
</evidence>
<organism evidence="17 18">
    <name type="scientific">Corynebacterium antarcticum</name>
    <dbReference type="NCBI Taxonomy" id="2800405"/>
    <lineage>
        <taxon>Bacteria</taxon>
        <taxon>Bacillati</taxon>
        <taxon>Actinomycetota</taxon>
        <taxon>Actinomycetes</taxon>
        <taxon>Mycobacteriales</taxon>
        <taxon>Corynebacteriaceae</taxon>
        <taxon>Corynebacterium</taxon>
    </lineage>
</organism>
<evidence type="ECO:0000256" key="14">
    <source>
        <dbReference type="SAM" id="MobiDB-lite"/>
    </source>
</evidence>
<evidence type="ECO:0000256" key="3">
    <source>
        <dbReference type="ARBA" id="ARBA00012976"/>
    </source>
</evidence>
<dbReference type="AlphaFoldDB" id="A0A9Q4CBE5"/>
<evidence type="ECO:0000256" key="10">
    <source>
        <dbReference type="ARBA" id="ARBA00043668"/>
    </source>
</evidence>
<evidence type="ECO:0000256" key="13">
    <source>
        <dbReference type="ARBA" id="ARBA00043832"/>
    </source>
</evidence>
<dbReference type="Pfam" id="PF08428">
    <property type="entry name" value="Rib"/>
    <property type="match status" value="1"/>
</dbReference>
<evidence type="ECO:0000256" key="4">
    <source>
        <dbReference type="ARBA" id="ARBA00013040"/>
    </source>
</evidence>
<dbReference type="Pfam" id="PF00328">
    <property type="entry name" value="His_Phos_2"/>
    <property type="match status" value="1"/>
</dbReference>
<evidence type="ECO:0000313" key="18">
    <source>
        <dbReference type="Proteomes" id="UP001070238"/>
    </source>
</evidence>
<comment type="catalytic activity">
    <reaction evidence="13">
        <text>(2R)-2,3-bisphosphoglycerate + H2O = (2R)-2-phosphoglycerate + phosphate</text>
        <dbReference type="Rhea" id="RHEA:27381"/>
        <dbReference type="ChEBI" id="CHEBI:15377"/>
        <dbReference type="ChEBI" id="CHEBI:43474"/>
        <dbReference type="ChEBI" id="CHEBI:58248"/>
        <dbReference type="ChEBI" id="CHEBI:58289"/>
        <dbReference type="EC" id="3.1.3.80"/>
    </reaction>
    <physiologicalReaction direction="left-to-right" evidence="13">
        <dbReference type="Rhea" id="RHEA:27382"/>
    </physiologicalReaction>
</comment>
<evidence type="ECO:0000256" key="5">
    <source>
        <dbReference type="ARBA" id="ARBA00018097"/>
    </source>
</evidence>